<dbReference type="EMBL" id="JADKIO010000013">
    <property type="protein sequence ID" value="MBK9798153.1"/>
    <property type="molecule type" value="Genomic_DNA"/>
</dbReference>
<gene>
    <name evidence="1" type="ORF">IPP58_17040</name>
</gene>
<evidence type="ECO:0000313" key="2">
    <source>
        <dbReference type="Proteomes" id="UP000886657"/>
    </source>
</evidence>
<dbReference type="Proteomes" id="UP000886657">
    <property type="component" value="Unassembled WGS sequence"/>
</dbReference>
<organism evidence="1 2">
    <name type="scientific">Candidatus Geothrix skivensis</name>
    <dbReference type="NCBI Taxonomy" id="2954439"/>
    <lineage>
        <taxon>Bacteria</taxon>
        <taxon>Pseudomonadati</taxon>
        <taxon>Acidobacteriota</taxon>
        <taxon>Holophagae</taxon>
        <taxon>Holophagales</taxon>
        <taxon>Holophagaceae</taxon>
        <taxon>Geothrix</taxon>
    </lineage>
</organism>
<dbReference type="PROSITE" id="PS51257">
    <property type="entry name" value="PROKAR_LIPOPROTEIN"/>
    <property type="match status" value="1"/>
</dbReference>
<protein>
    <recommendedName>
        <fullName evidence="3">Bacterial virulence factor lipase N-terminal domain-containing protein</fullName>
    </recommendedName>
</protein>
<dbReference type="SUPFAM" id="SSF53474">
    <property type="entry name" value="alpha/beta-Hydrolases"/>
    <property type="match status" value="2"/>
</dbReference>
<dbReference type="Gene3D" id="3.40.50.1820">
    <property type="entry name" value="alpha/beta hydrolase"/>
    <property type="match status" value="1"/>
</dbReference>
<evidence type="ECO:0008006" key="3">
    <source>
        <dbReference type="Google" id="ProtNLM"/>
    </source>
</evidence>
<proteinExistence type="predicted"/>
<name>A0A9D7XJX9_9BACT</name>
<evidence type="ECO:0000313" key="1">
    <source>
        <dbReference type="EMBL" id="MBK9798153.1"/>
    </source>
</evidence>
<dbReference type="InterPro" id="IPR029058">
    <property type="entry name" value="AB_hydrolase_fold"/>
</dbReference>
<comment type="caution">
    <text evidence="1">The sequence shown here is derived from an EMBL/GenBank/DDBJ whole genome shotgun (WGS) entry which is preliminary data.</text>
</comment>
<accession>A0A9D7XJX9</accession>
<sequence>MHRRLNEAALGTLLLTLLACTGGGDSKAPTIVTGPGSMPSTTTAIFDPSTGAVPLPNVLVTATSTSITYTATTTPAPGTLNITPGFPLTPDKALAFVNLKEMGGTQAVSGLNAPIYIGFNAAVDTATVNGSNIKVFQLLPDVPTNPSSTENNALGFVDVSGLFTFSTITLTPSGVGVYALPKVPLLPGARYLYVVTNRVKDAAGLPVSAAPFFEALKSTTTLTGSFAALEPIRANALVSGTANIQLSGYAKVMSDLIAATATTTITQRGDIALLGRFITTGAGYIPTDPANPTPALAAVRIPVEMALWAWANNAPIPNTVDFSSGESRTWSNAVSGFTQLASETATPGSVAAFYTANGLGTAPNAAIGLIAAGAFESANLQIDPYAVGGVPANVSISGNITAATGLTYNPGTSVLPGSGVLQASRNATGKLRGFYHTSRTVPFLVLAPATGTGPYPVAIFMHGIGGQKEQVLGLANTLCASGYVVIAIDQVRHGGLADGRPSAEWASNFFMLPSILTARTNVQNSAFNLWRLERILKQPTGDPTGLQAAMTTAGKSLSTSGATQYVGQSLGSIVGAYFLAGNSIQTGGSNMKGLLSVPGARIGFILKDSPAFAATVNAGLAAAGVPTGSAAYYQFFALAQAVADPIDPATMGTPLSGQTTSRLANRLLVQEAVGDTVIPNANGQYFVNAFAGRQGQLGGDVSVGFTQILRASQTAPAVPYVYGTTLATFKTAVAAATAAGSGNPAQGVMQYGTPAAPAAHGLLLQDATTPANVAAAQRQMAIWVAAGTVADGAATNGYPLVSQDVLTPMQIPGLFGPESLVIHYPTKD</sequence>
<dbReference type="AlphaFoldDB" id="A0A9D7XJX9"/>
<reference evidence="1" key="1">
    <citation type="submission" date="2020-10" db="EMBL/GenBank/DDBJ databases">
        <title>Connecting structure to function with the recovery of over 1000 high-quality activated sludge metagenome-assembled genomes encoding full-length rRNA genes using long-read sequencing.</title>
        <authorList>
            <person name="Singleton C.M."/>
            <person name="Petriglieri F."/>
            <person name="Kristensen J.M."/>
            <person name="Kirkegaard R.H."/>
            <person name="Michaelsen T.Y."/>
            <person name="Andersen M.H."/>
            <person name="Karst S.M."/>
            <person name="Dueholm M.S."/>
            <person name="Nielsen P.H."/>
            <person name="Albertsen M."/>
        </authorList>
    </citation>
    <scope>NUCLEOTIDE SEQUENCE</scope>
    <source>
        <strain evidence="1">Skiv_18-Q3-R9-52_MAXAC.067</strain>
    </source>
</reference>